<feature type="chain" id="PRO_5042526015" evidence="2">
    <location>
        <begin position="19"/>
        <end position="340"/>
    </location>
</feature>
<feature type="signal peptide" evidence="2">
    <location>
        <begin position="1"/>
        <end position="18"/>
    </location>
</feature>
<evidence type="ECO:0000313" key="3">
    <source>
        <dbReference type="EMBL" id="KAK1761595.1"/>
    </source>
</evidence>
<keyword evidence="4" id="KW-1185">Reference proteome</keyword>
<comment type="caution">
    <text evidence="3">The sequence shown here is derived from an EMBL/GenBank/DDBJ whole genome shotgun (WGS) entry which is preliminary data.</text>
</comment>
<dbReference type="EMBL" id="MU839827">
    <property type="protein sequence ID" value="KAK1761595.1"/>
    <property type="molecule type" value="Genomic_DNA"/>
</dbReference>
<feature type="region of interest" description="Disordered" evidence="1">
    <location>
        <begin position="314"/>
        <end position="340"/>
    </location>
</feature>
<gene>
    <name evidence="3" type="ORF">QBC47DRAFT_356660</name>
</gene>
<proteinExistence type="predicted"/>
<reference evidence="3" key="1">
    <citation type="submission" date="2023-06" db="EMBL/GenBank/DDBJ databases">
        <title>Genome-scale phylogeny and comparative genomics of the fungal order Sordariales.</title>
        <authorList>
            <consortium name="Lawrence Berkeley National Laboratory"/>
            <person name="Hensen N."/>
            <person name="Bonometti L."/>
            <person name="Westerberg I."/>
            <person name="Brannstrom I.O."/>
            <person name="Guillou S."/>
            <person name="Cros-Aarteil S."/>
            <person name="Calhoun S."/>
            <person name="Haridas S."/>
            <person name="Kuo A."/>
            <person name="Mondo S."/>
            <person name="Pangilinan J."/>
            <person name="Riley R."/>
            <person name="Labutti K."/>
            <person name="Andreopoulos B."/>
            <person name="Lipzen A."/>
            <person name="Chen C."/>
            <person name="Yanf M."/>
            <person name="Daum C."/>
            <person name="Ng V."/>
            <person name="Clum A."/>
            <person name="Steindorff A."/>
            <person name="Ohm R."/>
            <person name="Martin F."/>
            <person name="Silar P."/>
            <person name="Natvig D."/>
            <person name="Lalanne C."/>
            <person name="Gautier V."/>
            <person name="Ament-Velasquez S.L."/>
            <person name="Kruys A."/>
            <person name="Hutchinson M.I."/>
            <person name="Powell A.J."/>
            <person name="Barry K."/>
            <person name="Miller A.N."/>
            <person name="Grigoriev I.V."/>
            <person name="Debuchy R."/>
            <person name="Gladieux P."/>
            <person name="Thoren M.H."/>
            <person name="Johannesson H."/>
        </authorList>
    </citation>
    <scope>NUCLEOTIDE SEQUENCE</scope>
    <source>
        <strain evidence="3">PSN4</strain>
    </source>
</reference>
<evidence type="ECO:0000256" key="1">
    <source>
        <dbReference type="SAM" id="MobiDB-lite"/>
    </source>
</evidence>
<protein>
    <submittedName>
        <fullName evidence="3">Uncharacterized protein</fullName>
    </submittedName>
</protein>
<evidence type="ECO:0000313" key="4">
    <source>
        <dbReference type="Proteomes" id="UP001239445"/>
    </source>
</evidence>
<dbReference type="AlphaFoldDB" id="A0AAJ0FHZ6"/>
<feature type="compositionally biased region" description="Basic and acidic residues" evidence="1">
    <location>
        <begin position="324"/>
        <end position="340"/>
    </location>
</feature>
<sequence length="340" mass="36027">MSLKSLFAAALLLPGVLGAALPNTDIANEVEVVDKRTAEAIIAGLVGHKAAEAVVEVTEETGAPMGVVMAMAGRVDKADKLDKVLRVDNMKAEEARADKADRVNKVGVNKAAASKDRPRPVKVEVEDSPSHLASRAKAVDSQCSLASLVRVVVDNPRPAEGAEAELPQQVPLVGQLRLPSPPVVHRLLVPQREDPLRSAEEAARLLLGPRGAHFHRVEVPSVEVLEALRTAAHPVAPSAVTLQGAVSGAVVLLAGGHPKVKVVVVGVEAAAAVREEARAEVKGEVAEEAGVEAEGRVLGHSPFRPVLSRLNPCLSRQSHLGRPRGRERERQRKGRRQEQG</sequence>
<evidence type="ECO:0000256" key="2">
    <source>
        <dbReference type="SAM" id="SignalP"/>
    </source>
</evidence>
<accession>A0AAJ0FHZ6</accession>
<name>A0AAJ0FHZ6_9PEZI</name>
<organism evidence="3 4">
    <name type="scientific">Echria macrotheca</name>
    <dbReference type="NCBI Taxonomy" id="438768"/>
    <lineage>
        <taxon>Eukaryota</taxon>
        <taxon>Fungi</taxon>
        <taxon>Dikarya</taxon>
        <taxon>Ascomycota</taxon>
        <taxon>Pezizomycotina</taxon>
        <taxon>Sordariomycetes</taxon>
        <taxon>Sordariomycetidae</taxon>
        <taxon>Sordariales</taxon>
        <taxon>Schizotheciaceae</taxon>
        <taxon>Echria</taxon>
    </lineage>
</organism>
<keyword evidence="2" id="KW-0732">Signal</keyword>
<dbReference type="Proteomes" id="UP001239445">
    <property type="component" value="Unassembled WGS sequence"/>
</dbReference>